<dbReference type="PANTHER" id="PTHR37829:SF3">
    <property type="entry name" value="PROTEIN JAYE-RELATED"/>
    <property type="match status" value="1"/>
</dbReference>
<keyword evidence="2" id="KW-1185">Reference proteome</keyword>
<accession>A0ABN1K031</accession>
<comment type="caution">
    <text evidence="1">The sequence shown here is derived from an EMBL/GenBank/DDBJ whole genome shotgun (WGS) entry which is preliminary data.</text>
</comment>
<dbReference type="EMBL" id="BAAAEW010000013">
    <property type="protein sequence ID" value="GAA0750894.1"/>
    <property type="molecule type" value="Genomic_DNA"/>
</dbReference>
<dbReference type="PANTHER" id="PTHR37829">
    <property type="entry name" value="PHAGE-LIKE ELEMENT PBSX PROTEIN XKDT"/>
    <property type="match status" value="1"/>
</dbReference>
<dbReference type="InterPro" id="IPR052399">
    <property type="entry name" value="Phage_Baseplate_Assmbl_Protein"/>
</dbReference>
<organism evidence="1 2">
    <name type="scientific">Ideonella azotifigens</name>
    <dbReference type="NCBI Taxonomy" id="513160"/>
    <lineage>
        <taxon>Bacteria</taxon>
        <taxon>Pseudomonadati</taxon>
        <taxon>Pseudomonadota</taxon>
        <taxon>Betaproteobacteria</taxon>
        <taxon>Burkholderiales</taxon>
        <taxon>Sphaerotilaceae</taxon>
        <taxon>Ideonella</taxon>
    </lineage>
</organism>
<reference evidence="1 2" key="1">
    <citation type="journal article" date="2019" name="Int. J. Syst. Evol. Microbiol.">
        <title>The Global Catalogue of Microorganisms (GCM) 10K type strain sequencing project: providing services to taxonomists for standard genome sequencing and annotation.</title>
        <authorList>
            <consortium name="The Broad Institute Genomics Platform"/>
            <consortium name="The Broad Institute Genome Sequencing Center for Infectious Disease"/>
            <person name="Wu L."/>
            <person name="Ma J."/>
        </authorList>
    </citation>
    <scope>NUCLEOTIDE SEQUENCE [LARGE SCALE GENOMIC DNA]</scope>
    <source>
        <strain evidence="1 2">JCM 15503</strain>
    </source>
</reference>
<proteinExistence type="predicted"/>
<name>A0ABN1K031_9BURK</name>
<evidence type="ECO:0000313" key="2">
    <source>
        <dbReference type="Proteomes" id="UP001500279"/>
    </source>
</evidence>
<evidence type="ECO:0008006" key="3">
    <source>
        <dbReference type="Google" id="ProtNLM"/>
    </source>
</evidence>
<dbReference type="Proteomes" id="UP001500279">
    <property type="component" value="Unassembled WGS sequence"/>
</dbReference>
<protein>
    <recommendedName>
        <fullName evidence="3">DUF4815 domain-containing protein</fullName>
    </recommendedName>
</protein>
<dbReference type="RefSeq" id="WP_141287785.1">
    <property type="nucleotide sequence ID" value="NZ_BAAAEW010000013.1"/>
</dbReference>
<evidence type="ECO:0000313" key="1">
    <source>
        <dbReference type="EMBL" id="GAA0750894.1"/>
    </source>
</evidence>
<gene>
    <name evidence="1" type="ORF">GCM10009107_23130</name>
</gene>
<sequence length="650" mass="67045">MIVDVGNPFSRPYGSLVESLQDSLLLGVAQPATLELIFVGHAETDSLSYPIRGPGPVSGLAAQITGFAGGKPAVFDIEVHYRYSVGQLVWNRSPGYPGEEAPPGWYPDDNSRLTVGYSYRDLPSGITDFNAGSVAGTLVRAVSRELKLLYEQMDQAFQRAFIDYAQGVALDNVVALLGIVRNPALPAQGEVTFSLKRAPRNDVMIPLGTRVADARGRLFKVTTAGVIPAVVVENFAAAKVLHVTQAIASLASVQLKGVAGNLVTVDSALGKPFGADGLTVTLAAAPPVGSTVVVSYLAKAPNVTVPVIALDNGPEGNLGSDSLTVMPTPPRGVDGGVTNAKPLTGGEAAEADDPLRERAKHALERAGNATLNAIRFAVLSIDGVDSVEVSDFSVDSQIPLGEVRVLFSTGKPEIEDAVKATVDKTRAAGIRANVKKVSTVTLSGQFLVIPDVAGAGKEAFARYKTAVVKALNGLGIGEPVSARKLSSLVFQVAGLADVGEAQLNADGVPVTTDPFLIQPGAQVRPDEGAISVLPLQALAVSNAKLTGGNTLACTVAIRDDADLPVTLRNFKLALTVSVRGRPTAAPSQSLQQVGQTTGTVTFTNASSAAATFATISIPGLAGLEAASLQVMVQASAYPGMRGGPAPLALA</sequence>